<feature type="transmembrane region" description="Helical" evidence="1">
    <location>
        <begin position="144"/>
        <end position="165"/>
    </location>
</feature>
<dbReference type="EMBL" id="JXSX01000001">
    <property type="protein sequence ID" value="KIR66372.1"/>
    <property type="molecule type" value="Genomic_DNA"/>
</dbReference>
<keyword evidence="1" id="KW-1133">Transmembrane helix</keyword>
<accession>A0A0D0V659</accession>
<keyword evidence="3" id="KW-1185">Reference proteome</keyword>
<protein>
    <submittedName>
        <fullName evidence="2">ABC transporter permease</fullName>
    </submittedName>
</protein>
<feature type="transmembrane region" description="Helical" evidence="1">
    <location>
        <begin position="25"/>
        <end position="48"/>
    </location>
</feature>
<keyword evidence="1" id="KW-0812">Transmembrane</keyword>
<feature type="transmembrane region" description="Helical" evidence="1">
    <location>
        <begin position="229"/>
        <end position="250"/>
    </location>
</feature>
<evidence type="ECO:0000256" key="1">
    <source>
        <dbReference type="SAM" id="Phobius"/>
    </source>
</evidence>
<dbReference type="Pfam" id="PF06182">
    <property type="entry name" value="ABC2_membrane_6"/>
    <property type="match status" value="1"/>
</dbReference>
<comment type="caution">
    <text evidence="2">The sequence shown here is derived from an EMBL/GenBank/DDBJ whole genome shotgun (WGS) entry which is preliminary data.</text>
</comment>
<dbReference type="OrthoDB" id="9788195at2"/>
<keyword evidence="1" id="KW-0472">Membrane</keyword>
<sequence length="262" mass="28126">MHTLRVYRRCLGAHLRATLEYQADFWILVVAAVLTQGAGLLLIATIFARVPRIHGWGVWEVVLIFGMMVLAQGASELLAEGTWGLAGLINRGELDRMLLRPYPCLLQVCSSRVGMNAFGNLTVGGGLLGTALAHLDVAWTPGRVALAAVLLPSALLIKVSLTVVANSTSFWLRGAINTFAAGLDQLGELTKYPLSIYSVGLQAVLATALPFAFIGFFPVSAFLDHGRLAWVGLLTPVVAAWCVLLAVAVFRRGLRRYDSAGN</sequence>
<dbReference type="Proteomes" id="UP000032254">
    <property type="component" value="Unassembled WGS sequence"/>
</dbReference>
<dbReference type="GeneID" id="301305360"/>
<dbReference type="InterPro" id="IPR010390">
    <property type="entry name" value="ABC-2_transporter-like"/>
</dbReference>
<feature type="transmembrane region" description="Helical" evidence="1">
    <location>
        <begin position="194"/>
        <end position="217"/>
    </location>
</feature>
<dbReference type="PANTHER" id="PTHR36833">
    <property type="entry name" value="SLR0610 PROTEIN-RELATED"/>
    <property type="match status" value="1"/>
</dbReference>
<feature type="transmembrane region" description="Helical" evidence="1">
    <location>
        <begin position="55"/>
        <end position="74"/>
    </location>
</feature>
<dbReference type="PATRIC" id="fig|47853.6.peg.3115"/>
<dbReference type="RefSeq" id="WP_043963262.1">
    <property type="nucleotide sequence ID" value="NZ_CBDRIS010000014.1"/>
</dbReference>
<evidence type="ECO:0000313" key="3">
    <source>
        <dbReference type="Proteomes" id="UP000032254"/>
    </source>
</evidence>
<dbReference type="AlphaFoldDB" id="A0A0D0V659"/>
<evidence type="ECO:0000313" key="2">
    <source>
        <dbReference type="EMBL" id="KIR66372.1"/>
    </source>
</evidence>
<reference evidence="2 3" key="1">
    <citation type="submission" date="2015-01" db="EMBL/GenBank/DDBJ databases">
        <title>Sequencing and annotation of Micromonospora carbonacea strain JXNU-1 genome.</title>
        <authorList>
            <person name="Long Z."/>
            <person name="Huang Y."/>
            <person name="Jiang Y."/>
        </authorList>
    </citation>
    <scope>NUCLEOTIDE SEQUENCE [LARGE SCALE GENOMIC DNA]</scope>
    <source>
        <strain evidence="2 3">JXNU-1</strain>
    </source>
</reference>
<dbReference type="PANTHER" id="PTHR36833:SF1">
    <property type="entry name" value="INTEGRAL MEMBRANE TRANSPORT PROTEIN"/>
    <property type="match status" value="1"/>
</dbReference>
<name>A0A0D0V659_9ACTN</name>
<gene>
    <name evidence="2" type="ORF">TK50_14750</name>
</gene>
<proteinExistence type="predicted"/>
<organism evidence="2 3">
    <name type="scientific">Micromonospora haikouensis</name>
    <dbReference type="NCBI Taxonomy" id="686309"/>
    <lineage>
        <taxon>Bacteria</taxon>
        <taxon>Bacillati</taxon>
        <taxon>Actinomycetota</taxon>
        <taxon>Actinomycetes</taxon>
        <taxon>Micromonosporales</taxon>
        <taxon>Micromonosporaceae</taxon>
        <taxon>Micromonospora</taxon>
    </lineage>
</organism>